<gene>
    <name evidence="3" type="ORF">OEV82_06620</name>
</gene>
<feature type="transmembrane region" description="Helical" evidence="1">
    <location>
        <begin position="136"/>
        <end position="164"/>
    </location>
</feature>
<evidence type="ECO:0000256" key="1">
    <source>
        <dbReference type="SAM" id="Phobius"/>
    </source>
</evidence>
<sequence>MICPQCQKQNQEGANYCPYCGYSFQEVNLHVNRNELSNKQHFQNTSFIKKRNEDGQQLQMQMPPNQTQTVKFFSQFMTFFINGLKNPSQYAKYQGGARYVFGYIILGLAALFHGLALAMVYQIFDRALSFFSSSSYSFFSTFVVHLLIYIAILALAIGLIFVFVRNIMRINVKFNHVIGRFGTLAIVLLLCNITALLFTITGFIGLQSFANGLGSAVLFFIIMMTFQMYTDEAKKRFEPLYGSMIIAALITILNLVFSNSTFVDIFL</sequence>
<comment type="caution">
    <text evidence="3">The sequence shown here is derived from an EMBL/GenBank/DDBJ whole genome shotgun (WGS) entry which is preliminary data.</text>
</comment>
<feature type="transmembrane region" description="Helical" evidence="1">
    <location>
        <begin position="100"/>
        <end position="124"/>
    </location>
</feature>
<proteinExistence type="predicted"/>
<accession>A0ABT2WF54</accession>
<feature type="domain" description="Zinc-ribbon" evidence="2">
    <location>
        <begin position="3"/>
        <end position="23"/>
    </location>
</feature>
<name>A0ABT2WF54_9BACI</name>
<keyword evidence="1" id="KW-1133">Transmembrane helix</keyword>
<evidence type="ECO:0000313" key="3">
    <source>
        <dbReference type="EMBL" id="MCU9594125.1"/>
    </source>
</evidence>
<dbReference type="Pfam" id="PF13240">
    <property type="entry name" value="Zn_Ribbon_1"/>
    <property type="match status" value="1"/>
</dbReference>
<evidence type="ECO:0000313" key="4">
    <source>
        <dbReference type="Proteomes" id="UP001208656"/>
    </source>
</evidence>
<dbReference type="InterPro" id="IPR026870">
    <property type="entry name" value="Zinc_ribbon_dom"/>
</dbReference>
<dbReference type="EMBL" id="JAOUSE010000013">
    <property type="protein sequence ID" value="MCU9594125.1"/>
    <property type="molecule type" value="Genomic_DNA"/>
</dbReference>
<feature type="transmembrane region" description="Helical" evidence="1">
    <location>
        <begin position="210"/>
        <end position="228"/>
    </location>
</feature>
<feature type="transmembrane region" description="Helical" evidence="1">
    <location>
        <begin position="184"/>
        <end position="204"/>
    </location>
</feature>
<feature type="transmembrane region" description="Helical" evidence="1">
    <location>
        <begin position="240"/>
        <end position="257"/>
    </location>
</feature>
<keyword evidence="1" id="KW-0812">Transmembrane</keyword>
<organism evidence="3 4">
    <name type="scientific">Pallidibacillus thermolactis</name>
    <dbReference type="NCBI Taxonomy" id="251051"/>
    <lineage>
        <taxon>Bacteria</taxon>
        <taxon>Bacillati</taxon>
        <taxon>Bacillota</taxon>
        <taxon>Bacilli</taxon>
        <taxon>Bacillales</taxon>
        <taxon>Bacillaceae</taxon>
        <taxon>Pallidibacillus</taxon>
    </lineage>
</organism>
<protein>
    <submittedName>
        <fullName evidence="3">Zinc ribbon domain-containing protein</fullName>
    </submittedName>
</protein>
<dbReference type="RefSeq" id="WP_173660324.1">
    <property type="nucleotide sequence ID" value="NZ_JAOUSE010000013.1"/>
</dbReference>
<keyword evidence="1" id="KW-0472">Membrane</keyword>
<dbReference type="Proteomes" id="UP001208656">
    <property type="component" value="Unassembled WGS sequence"/>
</dbReference>
<evidence type="ECO:0000259" key="2">
    <source>
        <dbReference type="Pfam" id="PF13240"/>
    </source>
</evidence>
<reference evidence="3 4" key="1">
    <citation type="submission" date="2022-10" db="EMBL/GenBank/DDBJ databases">
        <title>Description of Fervidibacillus gen. nov. in the family Fervidibacillaceae fam. nov. with two species, Fervidibacillus albus sp. nov., and Fervidibacillus halotolerans sp. nov., isolated from tidal flat sediments.</title>
        <authorList>
            <person name="Kwon K.K."/>
            <person name="Yang S.-H."/>
        </authorList>
    </citation>
    <scope>NUCLEOTIDE SEQUENCE [LARGE SCALE GENOMIC DNA]</scope>
    <source>
        <strain evidence="3 4">DSM 23332</strain>
    </source>
</reference>
<keyword evidence="4" id="KW-1185">Reference proteome</keyword>